<gene>
    <name evidence="2" type="ORF">PCOR1329_LOCUS36748</name>
</gene>
<dbReference type="InterPro" id="IPR000253">
    <property type="entry name" value="FHA_dom"/>
</dbReference>
<reference evidence="2" key="1">
    <citation type="submission" date="2023-10" db="EMBL/GenBank/DDBJ databases">
        <authorList>
            <person name="Chen Y."/>
            <person name="Shah S."/>
            <person name="Dougan E. K."/>
            <person name="Thang M."/>
            <person name="Chan C."/>
        </authorList>
    </citation>
    <scope>NUCLEOTIDE SEQUENCE [LARGE SCALE GENOMIC DNA]</scope>
</reference>
<dbReference type="Proteomes" id="UP001189429">
    <property type="component" value="Unassembled WGS sequence"/>
</dbReference>
<proteinExistence type="predicted"/>
<dbReference type="Pfam" id="PF00498">
    <property type="entry name" value="FHA"/>
    <property type="match status" value="1"/>
</dbReference>
<evidence type="ECO:0000313" key="3">
    <source>
        <dbReference type="Proteomes" id="UP001189429"/>
    </source>
</evidence>
<feature type="domain" description="FHA" evidence="1">
    <location>
        <begin position="35"/>
        <end position="85"/>
    </location>
</feature>
<evidence type="ECO:0000313" key="2">
    <source>
        <dbReference type="EMBL" id="CAK0841578.1"/>
    </source>
</evidence>
<keyword evidence="3" id="KW-1185">Reference proteome</keyword>
<dbReference type="InterPro" id="IPR008984">
    <property type="entry name" value="SMAD_FHA_dom_sf"/>
</dbReference>
<dbReference type="PROSITE" id="PS50006">
    <property type="entry name" value="FHA_DOMAIN"/>
    <property type="match status" value="1"/>
</dbReference>
<dbReference type="EMBL" id="CAUYUJ010014466">
    <property type="protein sequence ID" value="CAK0841578.1"/>
    <property type="molecule type" value="Genomic_DNA"/>
</dbReference>
<organism evidence="2 3">
    <name type="scientific">Prorocentrum cordatum</name>
    <dbReference type="NCBI Taxonomy" id="2364126"/>
    <lineage>
        <taxon>Eukaryota</taxon>
        <taxon>Sar</taxon>
        <taxon>Alveolata</taxon>
        <taxon>Dinophyceae</taxon>
        <taxon>Prorocentrales</taxon>
        <taxon>Prorocentraceae</taxon>
        <taxon>Prorocentrum</taxon>
    </lineage>
</organism>
<comment type="caution">
    <text evidence="2">The sequence shown here is derived from an EMBL/GenBank/DDBJ whole genome shotgun (WGS) entry which is preliminary data.</text>
</comment>
<dbReference type="Gene3D" id="2.60.200.20">
    <property type="match status" value="1"/>
</dbReference>
<dbReference type="SUPFAM" id="SSF49879">
    <property type="entry name" value="SMAD/FHA domain"/>
    <property type="match status" value="1"/>
</dbReference>
<sequence length="195" mass="20674">MAGPGGGAFSVTVVPEGGGEPSRCFQLSPGEDRVIRIGRGKENDVAVELKGVSWVHAELRPRAANAEGGAKDARLLVRDLSTNGTGMRAPGATLTRLVKDADTPLPDGSTLILPLKVKAGAADGAKDMRASLLVLGLEQGKGEEGEAWGQVRGFMLIWLAYAIPPIPRRSDEPREVAKRLRACARDCHVTGMLWD</sequence>
<accession>A0ABN9T8Z4</accession>
<protein>
    <recommendedName>
        <fullName evidence="1">FHA domain-containing protein</fullName>
    </recommendedName>
</protein>
<name>A0ABN9T8Z4_9DINO</name>
<evidence type="ECO:0000259" key="1">
    <source>
        <dbReference type="PROSITE" id="PS50006"/>
    </source>
</evidence>
<dbReference type="CDD" id="cd00060">
    <property type="entry name" value="FHA"/>
    <property type="match status" value="1"/>
</dbReference>